<dbReference type="AlphaFoldDB" id="A0A0R0CR27"/>
<evidence type="ECO:0000313" key="3">
    <source>
        <dbReference type="EMBL" id="KRG72329.1"/>
    </source>
</evidence>
<reference evidence="3 4" key="1">
    <citation type="submission" date="2015-05" db="EMBL/GenBank/DDBJ databases">
        <title>Genome sequencing and analysis of members of genus Stenotrophomonas.</title>
        <authorList>
            <person name="Patil P.P."/>
            <person name="Midha S."/>
            <person name="Patil P.B."/>
        </authorList>
    </citation>
    <scope>NUCLEOTIDE SEQUENCE [LARGE SCALE GENOMIC DNA]</scope>
    <source>
        <strain evidence="3 4">DSM 18941</strain>
    </source>
</reference>
<feature type="transmembrane region" description="Helical" evidence="1">
    <location>
        <begin position="7"/>
        <end position="36"/>
    </location>
</feature>
<proteinExistence type="predicted"/>
<dbReference type="EMBL" id="LDJJ01000005">
    <property type="protein sequence ID" value="KRG72329.1"/>
    <property type="molecule type" value="Genomic_DNA"/>
</dbReference>
<keyword evidence="1" id="KW-0812">Transmembrane</keyword>
<protein>
    <submittedName>
        <fullName evidence="3">Membrane protein</fullName>
    </submittedName>
</protein>
<keyword evidence="1" id="KW-0472">Membrane</keyword>
<evidence type="ECO:0000313" key="4">
    <source>
        <dbReference type="Proteomes" id="UP000051863"/>
    </source>
</evidence>
<organism evidence="3 4">
    <name type="scientific">Stenotrophomonas terrae</name>
    <dbReference type="NCBI Taxonomy" id="405446"/>
    <lineage>
        <taxon>Bacteria</taxon>
        <taxon>Pseudomonadati</taxon>
        <taxon>Pseudomonadota</taxon>
        <taxon>Gammaproteobacteria</taxon>
        <taxon>Lysobacterales</taxon>
        <taxon>Lysobacteraceae</taxon>
        <taxon>Stenotrophomonas</taxon>
    </lineage>
</organism>
<dbReference type="OrthoDB" id="181455at2"/>
<dbReference type="Proteomes" id="UP000051863">
    <property type="component" value="Unassembled WGS sequence"/>
</dbReference>
<gene>
    <name evidence="3" type="ORF">ABB27_01290</name>
</gene>
<feature type="transmembrane region" description="Helical" evidence="1">
    <location>
        <begin position="159"/>
        <end position="180"/>
    </location>
</feature>
<comment type="caution">
    <text evidence="3">The sequence shown here is derived from an EMBL/GenBank/DDBJ whole genome shotgun (WGS) entry which is preliminary data.</text>
</comment>
<evidence type="ECO:0000256" key="1">
    <source>
        <dbReference type="SAM" id="Phobius"/>
    </source>
</evidence>
<dbReference type="RefSeq" id="WP_057626420.1">
    <property type="nucleotide sequence ID" value="NZ_LDJJ01000005.1"/>
</dbReference>
<keyword evidence="4" id="KW-1185">Reference proteome</keyword>
<accession>A0A0R0CR27</accession>
<dbReference type="Pfam" id="PF13548">
    <property type="entry name" value="DUF4126"/>
    <property type="match status" value="1"/>
</dbReference>
<dbReference type="PATRIC" id="fig|405446.3.peg.2499"/>
<dbReference type="InterPro" id="IPR025196">
    <property type="entry name" value="DUF4126"/>
</dbReference>
<name>A0A0R0CR27_9GAMM</name>
<keyword evidence="1" id="KW-1133">Transmembrane helix</keyword>
<sequence>MTEAHVFVIGILLAWLAGIRVYLTVFGVGMAGLMGWVDLPPALQATESWWVLGTSGALAVAEFFADKIPGVDSIWDLLQTLARVPAGAFLAAATLSPNGELSTGVLAAGAGIALTSHGLKAGTRALLNTSPEPASNWVASFAEDSVVIGALALAFAHPWLALIFVISASVIGALVVWLVWRTLWRGLKRMFASADTPASATSTPGDHSLPPAP</sequence>
<evidence type="ECO:0000259" key="2">
    <source>
        <dbReference type="Pfam" id="PF13548"/>
    </source>
</evidence>
<feature type="domain" description="DUF4126" evidence="2">
    <location>
        <begin position="9"/>
        <end position="176"/>
    </location>
</feature>